<accession>L1JZ38</accession>
<dbReference type="RefSeq" id="XP_005840460.1">
    <property type="nucleotide sequence ID" value="XM_005840403.1"/>
</dbReference>
<dbReference type="SUPFAM" id="SSF49879">
    <property type="entry name" value="SMAD/FHA domain"/>
    <property type="match status" value="1"/>
</dbReference>
<feature type="compositionally biased region" description="Pro residues" evidence="1">
    <location>
        <begin position="163"/>
        <end position="175"/>
    </location>
</feature>
<reference evidence="4" key="2">
    <citation type="submission" date="2012-11" db="EMBL/GenBank/DDBJ databases">
        <authorList>
            <person name="Kuo A."/>
            <person name="Curtis B.A."/>
            <person name="Tanifuji G."/>
            <person name="Burki F."/>
            <person name="Gruber A."/>
            <person name="Irimia M."/>
            <person name="Maruyama S."/>
            <person name="Arias M.C."/>
            <person name="Ball S.G."/>
            <person name="Gile G.H."/>
            <person name="Hirakawa Y."/>
            <person name="Hopkins J.F."/>
            <person name="Rensing S.A."/>
            <person name="Schmutz J."/>
            <person name="Symeonidi A."/>
            <person name="Elias M."/>
            <person name="Eveleigh R.J."/>
            <person name="Herman E.K."/>
            <person name="Klute M.J."/>
            <person name="Nakayama T."/>
            <person name="Obornik M."/>
            <person name="Reyes-Prieto A."/>
            <person name="Armbrust E.V."/>
            <person name="Aves S.J."/>
            <person name="Beiko R.G."/>
            <person name="Coutinho P."/>
            <person name="Dacks J.B."/>
            <person name="Durnford D.G."/>
            <person name="Fast N.M."/>
            <person name="Green B.R."/>
            <person name="Grisdale C."/>
            <person name="Hempe F."/>
            <person name="Henrissat B."/>
            <person name="Hoppner M.P."/>
            <person name="Ishida K.-I."/>
            <person name="Kim E."/>
            <person name="Koreny L."/>
            <person name="Kroth P.G."/>
            <person name="Liu Y."/>
            <person name="Malik S.-B."/>
            <person name="Maier U.G."/>
            <person name="McRose D."/>
            <person name="Mock T."/>
            <person name="Neilson J.A."/>
            <person name="Onodera N.T."/>
            <person name="Poole A.M."/>
            <person name="Pritham E.J."/>
            <person name="Richards T.A."/>
            <person name="Rocap G."/>
            <person name="Roy S.W."/>
            <person name="Sarai C."/>
            <person name="Schaack S."/>
            <person name="Shirato S."/>
            <person name="Slamovits C.H."/>
            <person name="Spencer D.F."/>
            <person name="Suzuki S."/>
            <person name="Worden A.Z."/>
            <person name="Zauner S."/>
            <person name="Barry K."/>
            <person name="Bell C."/>
            <person name="Bharti A.K."/>
            <person name="Crow J.A."/>
            <person name="Grimwood J."/>
            <person name="Kramer R."/>
            <person name="Lindquist E."/>
            <person name="Lucas S."/>
            <person name="Salamov A."/>
            <person name="McFadden G.I."/>
            <person name="Lane C.E."/>
            <person name="Keeling P.J."/>
            <person name="Gray M.W."/>
            <person name="Grigoriev I.V."/>
            <person name="Archibald J.M."/>
        </authorList>
    </citation>
    <scope>NUCLEOTIDE SEQUENCE</scope>
    <source>
        <strain evidence="4">CCMP2712</strain>
    </source>
</reference>
<evidence type="ECO:0008006" key="5">
    <source>
        <dbReference type="Google" id="ProtNLM"/>
    </source>
</evidence>
<dbReference type="PaxDb" id="55529-EKX53480"/>
<name>L1JZ38_GUITC</name>
<gene>
    <name evidence="2" type="ORF">GUITHDRAFT_101181</name>
</gene>
<reference evidence="3" key="3">
    <citation type="submission" date="2015-06" db="UniProtKB">
        <authorList>
            <consortium name="EnsemblProtists"/>
        </authorList>
    </citation>
    <scope>IDENTIFICATION</scope>
</reference>
<dbReference type="EnsemblProtists" id="EKX53480">
    <property type="protein sequence ID" value="EKX53480"/>
    <property type="gene ID" value="GUITHDRAFT_101181"/>
</dbReference>
<dbReference type="Proteomes" id="UP000011087">
    <property type="component" value="Unassembled WGS sequence"/>
</dbReference>
<dbReference type="KEGG" id="gtt:GUITHDRAFT_101181"/>
<evidence type="ECO:0000256" key="1">
    <source>
        <dbReference type="SAM" id="MobiDB-lite"/>
    </source>
</evidence>
<dbReference type="EMBL" id="JH992970">
    <property type="protein sequence ID" value="EKX53480.1"/>
    <property type="molecule type" value="Genomic_DNA"/>
</dbReference>
<feature type="compositionally biased region" description="Basic and acidic residues" evidence="1">
    <location>
        <begin position="127"/>
        <end position="136"/>
    </location>
</feature>
<proteinExistence type="predicted"/>
<dbReference type="InterPro" id="IPR008984">
    <property type="entry name" value="SMAD_FHA_dom_sf"/>
</dbReference>
<evidence type="ECO:0000313" key="4">
    <source>
        <dbReference type="Proteomes" id="UP000011087"/>
    </source>
</evidence>
<evidence type="ECO:0000313" key="3">
    <source>
        <dbReference type="EnsemblProtists" id="EKX53480"/>
    </source>
</evidence>
<dbReference type="CDD" id="cd00060">
    <property type="entry name" value="FHA"/>
    <property type="match status" value="1"/>
</dbReference>
<dbReference type="Gene3D" id="2.60.200.20">
    <property type="match status" value="1"/>
</dbReference>
<reference evidence="2 4" key="1">
    <citation type="journal article" date="2012" name="Nature">
        <title>Algal genomes reveal evolutionary mosaicism and the fate of nucleomorphs.</title>
        <authorList>
            <consortium name="DOE Joint Genome Institute"/>
            <person name="Curtis B.A."/>
            <person name="Tanifuji G."/>
            <person name="Burki F."/>
            <person name="Gruber A."/>
            <person name="Irimia M."/>
            <person name="Maruyama S."/>
            <person name="Arias M.C."/>
            <person name="Ball S.G."/>
            <person name="Gile G.H."/>
            <person name="Hirakawa Y."/>
            <person name="Hopkins J.F."/>
            <person name="Kuo A."/>
            <person name="Rensing S.A."/>
            <person name="Schmutz J."/>
            <person name="Symeonidi A."/>
            <person name="Elias M."/>
            <person name="Eveleigh R.J."/>
            <person name="Herman E.K."/>
            <person name="Klute M.J."/>
            <person name="Nakayama T."/>
            <person name="Obornik M."/>
            <person name="Reyes-Prieto A."/>
            <person name="Armbrust E.V."/>
            <person name="Aves S.J."/>
            <person name="Beiko R.G."/>
            <person name="Coutinho P."/>
            <person name="Dacks J.B."/>
            <person name="Durnford D.G."/>
            <person name="Fast N.M."/>
            <person name="Green B.R."/>
            <person name="Grisdale C.J."/>
            <person name="Hempel F."/>
            <person name="Henrissat B."/>
            <person name="Hoppner M.P."/>
            <person name="Ishida K."/>
            <person name="Kim E."/>
            <person name="Koreny L."/>
            <person name="Kroth P.G."/>
            <person name="Liu Y."/>
            <person name="Malik S.B."/>
            <person name="Maier U.G."/>
            <person name="McRose D."/>
            <person name="Mock T."/>
            <person name="Neilson J.A."/>
            <person name="Onodera N.T."/>
            <person name="Poole A.M."/>
            <person name="Pritham E.J."/>
            <person name="Richards T.A."/>
            <person name="Rocap G."/>
            <person name="Roy S.W."/>
            <person name="Sarai C."/>
            <person name="Schaack S."/>
            <person name="Shirato S."/>
            <person name="Slamovits C.H."/>
            <person name="Spencer D.F."/>
            <person name="Suzuki S."/>
            <person name="Worden A.Z."/>
            <person name="Zauner S."/>
            <person name="Barry K."/>
            <person name="Bell C."/>
            <person name="Bharti A.K."/>
            <person name="Crow J.A."/>
            <person name="Grimwood J."/>
            <person name="Kramer R."/>
            <person name="Lindquist E."/>
            <person name="Lucas S."/>
            <person name="Salamov A."/>
            <person name="McFadden G.I."/>
            <person name="Lane C.E."/>
            <person name="Keeling P.J."/>
            <person name="Gray M.W."/>
            <person name="Grigoriev I.V."/>
            <person name="Archibald J.M."/>
        </authorList>
    </citation>
    <scope>NUCLEOTIDE SEQUENCE</scope>
    <source>
        <strain evidence="2 4">CCMP2712</strain>
    </source>
</reference>
<dbReference type="GeneID" id="17309860"/>
<evidence type="ECO:0000313" key="2">
    <source>
        <dbReference type="EMBL" id="EKX53480.1"/>
    </source>
</evidence>
<protein>
    <recommendedName>
        <fullName evidence="5">FHA domain-containing protein</fullName>
    </recommendedName>
</protein>
<dbReference type="AlphaFoldDB" id="L1JZ38"/>
<feature type="region of interest" description="Disordered" evidence="1">
    <location>
        <begin position="154"/>
        <end position="175"/>
    </location>
</feature>
<dbReference type="HOGENOM" id="CLU_1535401_0_0_1"/>
<organism evidence="2">
    <name type="scientific">Guillardia theta (strain CCMP2712)</name>
    <name type="common">Cryptophyte</name>
    <dbReference type="NCBI Taxonomy" id="905079"/>
    <lineage>
        <taxon>Eukaryota</taxon>
        <taxon>Cryptophyceae</taxon>
        <taxon>Pyrenomonadales</taxon>
        <taxon>Geminigeraceae</taxon>
        <taxon>Guillardia</taxon>
    </lineage>
</organism>
<sequence>MEGMGNEKERFCLLQGSGDNKAIRLNDNFPFTFGRDRCNSLQIRDRSISKQHLTVSWASYFDMNEKSGFVLQENDIFSTANIFATPNIDEKENNSNMKYQSHEIFTFKAVDSYSVSSSGPAGIKTGVDNKARETRTSDREIVFKRRIPLSSLRDRNDSVFSDIPPPPPRPDTPLG</sequence>
<keyword evidence="4" id="KW-1185">Reference proteome</keyword>
<feature type="region of interest" description="Disordered" evidence="1">
    <location>
        <begin position="117"/>
        <end position="136"/>
    </location>
</feature>